<dbReference type="EMBL" id="OZ034819">
    <property type="protein sequence ID" value="CAL1394966.1"/>
    <property type="molecule type" value="Genomic_DNA"/>
</dbReference>
<organism evidence="1 2">
    <name type="scientific">Linum trigynum</name>
    <dbReference type="NCBI Taxonomy" id="586398"/>
    <lineage>
        <taxon>Eukaryota</taxon>
        <taxon>Viridiplantae</taxon>
        <taxon>Streptophyta</taxon>
        <taxon>Embryophyta</taxon>
        <taxon>Tracheophyta</taxon>
        <taxon>Spermatophyta</taxon>
        <taxon>Magnoliopsida</taxon>
        <taxon>eudicotyledons</taxon>
        <taxon>Gunneridae</taxon>
        <taxon>Pentapetalae</taxon>
        <taxon>rosids</taxon>
        <taxon>fabids</taxon>
        <taxon>Malpighiales</taxon>
        <taxon>Linaceae</taxon>
        <taxon>Linum</taxon>
    </lineage>
</organism>
<reference evidence="1 2" key="1">
    <citation type="submission" date="2024-04" db="EMBL/GenBank/DDBJ databases">
        <authorList>
            <person name="Fracassetti M."/>
        </authorList>
    </citation>
    <scope>NUCLEOTIDE SEQUENCE [LARGE SCALE GENOMIC DNA]</scope>
</reference>
<name>A0AAV2F9N3_9ROSI</name>
<sequence length="70" mass="8125">MHVNELGEFDPLLRQVLTRSPTGELDGQTISSFETTRGVYDPDDDYYKKPSLYVVMTEEQRRTSKAVKER</sequence>
<proteinExistence type="predicted"/>
<evidence type="ECO:0000313" key="2">
    <source>
        <dbReference type="Proteomes" id="UP001497516"/>
    </source>
</evidence>
<gene>
    <name evidence="1" type="ORF">LTRI10_LOCUS35433</name>
</gene>
<keyword evidence="2" id="KW-1185">Reference proteome</keyword>
<evidence type="ECO:0000313" key="1">
    <source>
        <dbReference type="EMBL" id="CAL1394966.1"/>
    </source>
</evidence>
<dbReference type="AlphaFoldDB" id="A0AAV2F9N3"/>
<protein>
    <submittedName>
        <fullName evidence="1">Uncharacterized protein</fullName>
    </submittedName>
</protein>
<dbReference type="Proteomes" id="UP001497516">
    <property type="component" value="Chromosome 6"/>
</dbReference>
<accession>A0AAV2F9N3</accession>